<dbReference type="GO" id="GO:0022857">
    <property type="term" value="F:transmembrane transporter activity"/>
    <property type="evidence" value="ECO:0007669"/>
    <property type="project" value="InterPro"/>
</dbReference>
<dbReference type="Gene3D" id="1.20.1250.20">
    <property type="entry name" value="MFS general substrate transporter like domains"/>
    <property type="match status" value="1"/>
</dbReference>
<keyword evidence="4 5" id="KW-0472">Membrane</keyword>
<dbReference type="SUPFAM" id="SSF103473">
    <property type="entry name" value="MFS general substrate transporter"/>
    <property type="match status" value="1"/>
</dbReference>
<reference evidence="7" key="1">
    <citation type="submission" date="2024-07" db="EMBL/GenBank/DDBJ databases">
        <authorList>
            <person name="Yu S.T."/>
        </authorList>
    </citation>
    <scope>NUCLEOTIDE SEQUENCE</scope>
    <source>
        <strain evidence="7">R35</strain>
    </source>
</reference>
<evidence type="ECO:0000256" key="2">
    <source>
        <dbReference type="ARBA" id="ARBA00022692"/>
    </source>
</evidence>
<feature type="transmembrane region" description="Helical" evidence="5">
    <location>
        <begin position="91"/>
        <end position="111"/>
    </location>
</feature>
<feature type="domain" description="Major facilitator superfamily (MFS) profile" evidence="6">
    <location>
        <begin position="56"/>
        <end position="129"/>
    </location>
</feature>
<dbReference type="InterPro" id="IPR020846">
    <property type="entry name" value="MFS_dom"/>
</dbReference>
<sequence>MTGSVPQPASEPAFDDQSPVCLAPPIEVMVNAVRSSTENPPRHGETAVPARRPGVGSLVLLASIVISLLAASSAPNPLYARYAAAWRFSPITTTVVFGAYAIAVLLSLLIFGRVSDHIGRRPVVLAALG</sequence>
<dbReference type="GO" id="GO:0005886">
    <property type="term" value="C:plasma membrane"/>
    <property type="evidence" value="ECO:0007669"/>
    <property type="project" value="UniProtKB-SubCell"/>
</dbReference>
<protein>
    <recommendedName>
        <fullName evidence="6">Major facilitator superfamily (MFS) profile domain-containing protein</fullName>
    </recommendedName>
</protein>
<evidence type="ECO:0000256" key="1">
    <source>
        <dbReference type="ARBA" id="ARBA00004651"/>
    </source>
</evidence>
<dbReference type="EMBL" id="CP163440">
    <property type="protein sequence ID" value="XDQ68211.1"/>
    <property type="molecule type" value="Genomic_DNA"/>
</dbReference>
<proteinExistence type="predicted"/>
<feature type="transmembrane region" description="Helical" evidence="5">
    <location>
        <begin position="54"/>
        <end position="71"/>
    </location>
</feature>
<gene>
    <name evidence="7" type="ORF">AB5J50_49360</name>
</gene>
<comment type="subcellular location">
    <subcellularLocation>
        <location evidence="1">Cell membrane</location>
        <topology evidence="1">Multi-pass membrane protein</topology>
    </subcellularLocation>
</comment>
<dbReference type="PROSITE" id="PS50850">
    <property type="entry name" value="MFS"/>
    <property type="match status" value="1"/>
</dbReference>
<evidence type="ECO:0000313" key="7">
    <source>
        <dbReference type="EMBL" id="XDQ68211.1"/>
    </source>
</evidence>
<keyword evidence="3 5" id="KW-1133">Transmembrane helix</keyword>
<dbReference type="InterPro" id="IPR036259">
    <property type="entry name" value="MFS_trans_sf"/>
</dbReference>
<evidence type="ECO:0000256" key="3">
    <source>
        <dbReference type="ARBA" id="ARBA00022989"/>
    </source>
</evidence>
<evidence type="ECO:0000256" key="4">
    <source>
        <dbReference type="ARBA" id="ARBA00023136"/>
    </source>
</evidence>
<evidence type="ECO:0000256" key="5">
    <source>
        <dbReference type="SAM" id="Phobius"/>
    </source>
</evidence>
<organism evidence="7">
    <name type="scientific">Streptomyces sp. R35</name>
    <dbReference type="NCBI Taxonomy" id="3238630"/>
    <lineage>
        <taxon>Bacteria</taxon>
        <taxon>Bacillati</taxon>
        <taxon>Actinomycetota</taxon>
        <taxon>Actinomycetes</taxon>
        <taxon>Kitasatosporales</taxon>
        <taxon>Streptomycetaceae</taxon>
        <taxon>Streptomyces</taxon>
    </lineage>
</organism>
<dbReference type="RefSeq" id="WP_369265038.1">
    <property type="nucleotide sequence ID" value="NZ_CP163440.1"/>
</dbReference>
<evidence type="ECO:0000259" key="6">
    <source>
        <dbReference type="PROSITE" id="PS50850"/>
    </source>
</evidence>
<dbReference type="AlphaFoldDB" id="A0AB39SPT3"/>
<name>A0AB39SPT3_9ACTN</name>
<keyword evidence="2 5" id="KW-0812">Transmembrane</keyword>
<accession>A0AB39SPT3</accession>